<feature type="chain" id="PRO_5016362301" evidence="2">
    <location>
        <begin position="24"/>
        <end position="1820"/>
    </location>
</feature>
<dbReference type="RefSeq" id="WP_109682309.1">
    <property type="nucleotide sequence ID" value="NZ_QGGP01000004.1"/>
</dbReference>
<dbReference type="GO" id="GO:0005975">
    <property type="term" value="P:carbohydrate metabolic process"/>
    <property type="evidence" value="ECO:0007669"/>
    <property type="project" value="UniProtKB-ARBA"/>
</dbReference>
<feature type="domain" description="MAM" evidence="3">
    <location>
        <begin position="975"/>
        <end position="1136"/>
    </location>
</feature>
<dbReference type="PANTHER" id="PTHR22953:SF153">
    <property type="entry name" value="PURPLE ACID PHOSPHATASE"/>
    <property type="match status" value="1"/>
</dbReference>
<dbReference type="GO" id="GO:0016020">
    <property type="term" value="C:membrane"/>
    <property type="evidence" value="ECO:0007669"/>
    <property type="project" value="InterPro"/>
</dbReference>
<dbReference type="CDD" id="cd00063">
    <property type="entry name" value="FN3"/>
    <property type="match status" value="3"/>
</dbReference>
<evidence type="ECO:0000313" key="5">
    <source>
        <dbReference type="EMBL" id="PWK18485.1"/>
    </source>
</evidence>
<dbReference type="InterPro" id="IPR004843">
    <property type="entry name" value="Calcineurin-like_PHP"/>
</dbReference>
<evidence type="ECO:0000313" key="6">
    <source>
        <dbReference type="Proteomes" id="UP000245430"/>
    </source>
</evidence>
<dbReference type="InterPro" id="IPR045474">
    <property type="entry name" value="GEVED"/>
</dbReference>
<comment type="caution">
    <text evidence="5">The sequence shown here is derived from an EMBL/GenBank/DDBJ whole genome shotgun (WGS) entry which is preliminary data.</text>
</comment>
<dbReference type="InterPro" id="IPR000998">
    <property type="entry name" value="MAM_dom"/>
</dbReference>
<keyword evidence="6" id="KW-1185">Reference proteome</keyword>
<dbReference type="Gene3D" id="2.60.120.200">
    <property type="match status" value="1"/>
</dbReference>
<feature type="domain" description="Fibronectin type-III" evidence="4">
    <location>
        <begin position="873"/>
        <end position="959"/>
    </location>
</feature>
<dbReference type="Pfam" id="PF00629">
    <property type="entry name" value="MAM"/>
    <property type="match status" value="1"/>
</dbReference>
<dbReference type="PANTHER" id="PTHR22953">
    <property type="entry name" value="ACID PHOSPHATASE RELATED"/>
    <property type="match status" value="1"/>
</dbReference>
<dbReference type="CDD" id="cd06263">
    <property type="entry name" value="MAM"/>
    <property type="match status" value="1"/>
</dbReference>
<organism evidence="5 6">
    <name type="scientific">Xanthomarina spongicola</name>
    <dbReference type="NCBI Taxonomy" id="570520"/>
    <lineage>
        <taxon>Bacteria</taxon>
        <taxon>Pseudomonadati</taxon>
        <taxon>Bacteroidota</taxon>
        <taxon>Flavobacteriia</taxon>
        <taxon>Flavobacteriales</taxon>
        <taxon>Flavobacteriaceae</taxon>
        <taxon>Xanthomarina</taxon>
    </lineage>
</organism>
<dbReference type="InterPro" id="IPR008963">
    <property type="entry name" value="Purple_acid_Pase-like_N"/>
</dbReference>
<evidence type="ECO:0000259" key="4">
    <source>
        <dbReference type="PROSITE" id="PS50853"/>
    </source>
</evidence>
<dbReference type="SMART" id="SM00060">
    <property type="entry name" value="FN3"/>
    <property type="match status" value="3"/>
</dbReference>
<dbReference type="Proteomes" id="UP000245430">
    <property type="component" value="Unassembled WGS sequence"/>
</dbReference>
<proteinExistence type="predicted"/>
<dbReference type="GO" id="GO:0004553">
    <property type="term" value="F:hydrolase activity, hydrolyzing O-glycosyl compounds"/>
    <property type="evidence" value="ECO:0007669"/>
    <property type="project" value="UniProtKB-ARBA"/>
</dbReference>
<dbReference type="InterPro" id="IPR013783">
    <property type="entry name" value="Ig-like_fold"/>
</dbReference>
<dbReference type="Pfam" id="PF20009">
    <property type="entry name" value="GEVED"/>
    <property type="match status" value="1"/>
</dbReference>
<dbReference type="InterPro" id="IPR013320">
    <property type="entry name" value="ConA-like_dom_sf"/>
</dbReference>
<keyword evidence="1 2" id="KW-0732">Signal</keyword>
<dbReference type="PROSITE" id="PS50853">
    <property type="entry name" value="FN3"/>
    <property type="match status" value="2"/>
</dbReference>
<dbReference type="InterPro" id="IPR003961">
    <property type="entry name" value="FN3_dom"/>
</dbReference>
<dbReference type="PROSITE" id="PS50060">
    <property type="entry name" value="MAM_2"/>
    <property type="match status" value="1"/>
</dbReference>
<evidence type="ECO:0000256" key="1">
    <source>
        <dbReference type="ARBA" id="ARBA00022729"/>
    </source>
</evidence>
<dbReference type="Gene3D" id="2.60.40.10">
    <property type="entry name" value="Immunoglobulins"/>
    <property type="match status" value="2"/>
</dbReference>
<dbReference type="InterPro" id="IPR029052">
    <property type="entry name" value="Metallo-depent_PP-like"/>
</dbReference>
<dbReference type="Pfam" id="PF00149">
    <property type="entry name" value="Metallophos"/>
    <property type="match status" value="1"/>
</dbReference>
<dbReference type="Pfam" id="PF00041">
    <property type="entry name" value="fn3"/>
    <property type="match status" value="2"/>
</dbReference>
<dbReference type="SUPFAM" id="SSF49363">
    <property type="entry name" value="Purple acid phosphatase, N-terminal domain"/>
    <property type="match status" value="1"/>
</dbReference>
<dbReference type="SUPFAM" id="SSF49899">
    <property type="entry name" value="Concanavalin A-like lectins/glucanases"/>
    <property type="match status" value="1"/>
</dbReference>
<feature type="domain" description="Fibronectin type-III" evidence="4">
    <location>
        <begin position="780"/>
        <end position="866"/>
    </location>
</feature>
<dbReference type="Gene3D" id="3.60.21.10">
    <property type="match status" value="1"/>
</dbReference>
<dbReference type="SMART" id="SM00137">
    <property type="entry name" value="MAM"/>
    <property type="match status" value="1"/>
</dbReference>
<feature type="signal peptide" evidence="2">
    <location>
        <begin position="1"/>
        <end position="23"/>
    </location>
</feature>
<dbReference type="Pfam" id="PF16656">
    <property type="entry name" value="Pur_ac_phosph_N"/>
    <property type="match status" value="1"/>
</dbReference>
<dbReference type="SUPFAM" id="SSF56300">
    <property type="entry name" value="Metallo-dependent phosphatases"/>
    <property type="match status" value="1"/>
</dbReference>
<evidence type="ECO:0000256" key="2">
    <source>
        <dbReference type="SAM" id="SignalP"/>
    </source>
</evidence>
<dbReference type="InterPro" id="IPR036116">
    <property type="entry name" value="FN3_sf"/>
</dbReference>
<dbReference type="InterPro" id="IPR039331">
    <property type="entry name" value="PAPs-like"/>
</dbReference>
<dbReference type="InterPro" id="IPR026444">
    <property type="entry name" value="Secre_tail"/>
</dbReference>
<reference evidence="5 6" key="1">
    <citation type="submission" date="2018-05" db="EMBL/GenBank/DDBJ databases">
        <title>Genomic Encyclopedia of Archaeal and Bacterial Type Strains, Phase II (KMG-II): from individual species to whole genera.</title>
        <authorList>
            <person name="Goeker M."/>
        </authorList>
    </citation>
    <scope>NUCLEOTIDE SEQUENCE [LARGE SCALE GENOMIC DNA]</scope>
    <source>
        <strain evidence="5 6">DSM 22637</strain>
    </source>
</reference>
<dbReference type="Gene3D" id="2.60.40.380">
    <property type="entry name" value="Purple acid phosphatase-like, N-terminal"/>
    <property type="match status" value="1"/>
</dbReference>
<dbReference type="Gene3D" id="2.60.120.260">
    <property type="entry name" value="Galactose-binding domain-like"/>
    <property type="match status" value="2"/>
</dbReference>
<accession>A0A316DKR1</accession>
<evidence type="ECO:0000259" key="3">
    <source>
        <dbReference type="PROSITE" id="PS50060"/>
    </source>
</evidence>
<dbReference type="GO" id="GO:0046872">
    <property type="term" value="F:metal ion binding"/>
    <property type="evidence" value="ECO:0007669"/>
    <property type="project" value="InterPro"/>
</dbReference>
<dbReference type="NCBIfam" id="TIGR04183">
    <property type="entry name" value="Por_Secre_tail"/>
    <property type="match status" value="1"/>
</dbReference>
<dbReference type="OrthoDB" id="1652165at2"/>
<dbReference type="InterPro" id="IPR015914">
    <property type="entry name" value="PAPs_N"/>
</dbReference>
<name>A0A316DKR1_9FLAO</name>
<dbReference type="SUPFAM" id="SSF49265">
    <property type="entry name" value="Fibronectin type III"/>
    <property type="match status" value="1"/>
</dbReference>
<dbReference type="Pfam" id="PF18962">
    <property type="entry name" value="Por_Secre_tail"/>
    <property type="match status" value="1"/>
</dbReference>
<sequence length="1820" mass="196520">MKLNLKINLLILIGSLGLLNVSAQTTLISNGSSWSYYDNQNEPANQGPLDWNDSSYDDSAWSSGNAHMGYGDGDEATVVNSNTLALYVRHSFNVVDASLYDTLSLNLTFDDGAIVYLNGVEVWRQNMPAGAPFYGIFASSVGTENGTASTSIVNSLVSGNNVLAVEIHQESAGSSDISFDFELEALAASNFLIAQDGLWNYYDLQNQPADQGSIIWYDTTYDDNSWSSGNAELGYGDGGEATVINNATETAYFRKTFNIPDASLYNDLVMEAIRDDGMIVYINGTEVWRDNMDPGPVDYNTFANSIVGGSAESTWIYQAIASNLVNGNNVIAVEVHQENAGSSDISFNFRMQGFAALPSEVIRGPYLQSGTSTSVIIKWRTNTSTESIVNYGTALGSLSSNVTDNTPKINHEVTLSGLTPNTKYYFDIADGDGVYLAEDAEMYIKTAPPIGTDQFVRAWILGDAGTANQDQRNVRDQYYNYVQNEAVNPDLTDMMLFLGDNAYNSGTDTEYQAALFDIYDDMLKKSVAWSTLGNHDGYSADSNSQTGPYYDIFTFPTNGEAGGLASGTEAYYSFDYANIHFIILESYETDRSVGGAMYNWALNDVQNTTQDWIVAIWHHPPYTKGSHDSDNVGDSSGAMRDMRENFLPDLESNGVDLILSGHSHSYERSYFLNGHYDISSTFNSNTMTVGANGFGDGKTDGDGAYAKSAGNPEGAVYITAGSSGKVTGTLTSHNAMYASLYQLGSCVLEVSGTTLNLKFIRETGAITDYFTIQKGCTADVPTGLSVSNIGSTTATVSWDNVAGASYDLRYREVGSPTWITNSVSSLSSDLTGLSSLTDYEVQVRSVCDVGVNSAYTSSVLFTTLGVPVCAAIVPTGLSVSNITTTTATISWDDVPNATYDLRYREAGNPTWITNAVTSLSSDLIGLTSSTLYEVQVRSTCGIGDNSNYSSTEFFTTLGIPACTGTQITTFPYLETFDSGAGDWTQATGDDGDWTLNFGSTPTNSTGPSNDITGGGNYFYTEAHDIGTNNTAILISPCYDLTTLTEATFSFYYHMFGSTMGSLNLEISSDNGDNWLNIFTRNGAQGNQWNSENIDLNSYIGQVVKFRFIGTIGNGGQRRSDMAIDQIGLVGPSYCASNGNDTSDEYIGRVQLNTLDNNSGAGTTSIGYSDFTANPALSTDLSLGTQYTITITPVWTGAAFNEGYSVWIDYNADGDFEDVGEQVWTQAPTTASSVSGSFTVPTDFHYGSTRMRVALKYNGIPTECESFGFGEVEDYTINLMYDGLLYRNNAWIPNPPSSGTGTDNALILNGTYFVISDIQLNNLLINPGAEVGVSQSNSITLNGDLVNNGDLTLNSVSNEYASLIVSGNVLNDVVYKRHVNINTAGNDLISAPVTGQNFGAFAALNPNIFSNPSNLTEKLFGPFDKVTETYLTYDTDIPAEAAITLEPAIGYRAASNDNSTFEFKGIVNTGSVNVNILNVGSTYPEWNLIGNPYPSYIKLSDFLNTNINEFLPVSAAVYGYDGDASNGWKIWNLAYSLSNPNAIITPGQGFLVSSKIGGGTMVFNPSFRTIATGNSLIDDDFIDGRIINRSNDISYLKLEINSNSNVYETDLYLTSNASLGLDVGYDASVYGGVAPSFAIYSQLVEENQGLDMAIQSVSLNDLDNNLIIPLGINASQGMQVGVSMLNSTLPNDIDVYLEDNLTNTFTLLNSNNYTFTADTNISGIGRFFLRFEANTLGTNVNNIDALIVYSTASPKEVVIKGLITSNTVVTLLDMQGRKVLTQTLELDKSKQTINVTDLSSGVYIVQLKSNTQNINQKIIIR</sequence>
<gene>
    <name evidence="5" type="ORF">LX78_01791</name>
</gene>
<dbReference type="EMBL" id="QGGP01000004">
    <property type="protein sequence ID" value="PWK18485.1"/>
    <property type="molecule type" value="Genomic_DNA"/>
</dbReference>
<protein>
    <submittedName>
        <fullName evidence="5">Putative secreted protein (Por secretion system target)</fullName>
    </submittedName>
</protein>
<dbReference type="GO" id="GO:0003993">
    <property type="term" value="F:acid phosphatase activity"/>
    <property type="evidence" value="ECO:0007669"/>
    <property type="project" value="InterPro"/>
</dbReference>